<feature type="transmembrane region" description="Helical" evidence="1">
    <location>
        <begin position="46"/>
        <end position="67"/>
    </location>
</feature>
<evidence type="ECO:0000313" key="3">
    <source>
        <dbReference type="Proteomes" id="UP000675163"/>
    </source>
</evidence>
<keyword evidence="1" id="KW-0812">Transmembrane</keyword>
<feature type="transmembrane region" description="Helical" evidence="1">
    <location>
        <begin position="311"/>
        <end position="330"/>
    </location>
</feature>
<dbReference type="EMBL" id="JAFIDA010000001">
    <property type="protein sequence ID" value="MBP1326232.1"/>
    <property type="molecule type" value="Genomic_DNA"/>
</dbReference>
<feature type="transmembrane region" description="Helical" evidence="1">
    <location>
        <begin position="337"/>
        <end position="354"/>
    </location>
</feature>
<feature type="transmembrane region" description="Helical" evidence="1">
    <location>
        <begin position="79"/>
        <end position="97"/>
    </location>
</feature>
<proteinExistence type="predicted"/>
<reference evidence="2" key="1">
    <citation type="submission" date="2021-02" db="EMBL/GenBank/DDBJ databases">
        <title>Sequencing the genomes of 1000 actinobacteria strains.</title>
        <authorList>
            <person name="Klenk H.-P."/>
        </authorList>
    </citation>
    <scope>NUCLEOTIDE SEQUENCE</scope>
    <source>
        <strain evidence="2">DSM 22850</strain>
    </source>
</reference>
<feature type="transmembrane region" description="Helical" evidence="1">
    <location>
        <begin position="360"/>
        <end position="377"/>
    </location>
</feature>
<gene>
    <name evidence="2" type="ORF">JOF28_001464</name>
</gene>
<evidence type="ECO:0000313" key="2">
    <source>
        <dbReference type="EMBL" id="MBP1326232.1"/>
    </source>
</evidence>
<comment type="caution">
    <text evidence="2">The sequence shown here is derived from an EMBL/GenBank/DDBJ whole genome shotgun (WGS) entry which is preliminary data.</text>
</comment>
<keyword evidence="3" id="KW-1185">Reference proteome</keyword>
<dbReference type="RefSeq" id="WP_209705178.1">
    <property type="nucleotide sequence ID" value="NZ_JAFIDA010000001.1"/>
</dbReference>
<feature type="transmembrane region" description="Helical" evidence="1">
    <location>
        <begin position="129"/>
        <end position="148"/>
    </location>
</feature>
<sequence length="406" mass="43404">MTHQATPAYQVRTSFIGDQLFPAKHSARIIDAVLMGFIIMRIDAPFLPVSVPLAQVAMIVLLFTASFRRPTRSLERVRWFPIVALLLLAYLMTVSLVQDVDFVRRLGNIALLLTVSGFLASGRIDVVSALKGLGGALVINAALFYAGIAPNTYGGVLTGYLADKNAAGLVYGISALLCSLTTRRAWLRLIILAAGAGALVLTDSRTSMAAYGLAAIWLFLAPRLGLAFQALLGAALAASFAWLDQNLAESGSYAVTRAGSDALRDRIDAATDIKVAETPWYGGGLGEANTEVEGLFWFFHNSYDALIAEGGYPALIGVVALYVLVGFGLLNQRRRSYASAVTGAATLFALLAATRLGEVFFAPIGFVLLGVGLALIVEHDPFKHDRRIHGDFELARQRGSAPQVSQ</sequence>
<evidence type="ECO:0000256" key="1">
    <source>
        <dbReference type="SAM" id="Phobius"/>
    </source>
</evidence>
<feature type="transmembrane region" description="Helical" evidence="1">
    <location>
        <begin position="214"/>
        <end position="243"/>
    </location>
</feature>
<keyword evidence="1" id="KW-1133">Transmembrane helix</keyword>
<organism evidence="2 3">
    <name type="scientific">Leucobacter exalbidus</name>
    <dbReference type="NCBI Taxonomy" id="662960"/>
    <lineage>
        <taxon>Bacteria</taxon>
        <taxon>Bacillati</taxon>
        <taxon>Actinomycetota</taxon>
        <taxon>Actinomycetes</taxon>
        <taxon>Micrococcales</taxon>
        <taxon>Microbacteriaceae</taxon>
        <taxon>Leucobacter</taxon>
    </lineage>
</organism>
<accession>A0A940PSY9</accession>
<keyword evidence="1" id="KW-0472">Membrane</keyword>
<protein>
    <recommendedName>
        <fullName evidence="4">O-antigen ligase</fullName>
    </recommendedName>
</protein>
<name>A0A940PSY9_9MICO</name>
<feature type="transmembrane region" description="Helical" evidence="1">
    <location>
        <begin position="103"/>
        <end position="122"/>
    </location>
</feature>
<dbReference type="AlphaFoldDB" id="A0A940PSY9"/>
<evidence type="ECO:0008006" key="4">
    <source>
        <dbReference type="Google" id="ProtNLM"/>
    </source>
</evidence>
<dbReference type="Proteomes" id="UP000675163">
    <property type="component" value="Unassembled WGS sequence"/>
</dbReference>
<feature type="transmembrane region" description="Helical" evidence="1">
    <location>
        <begin position="185"/>
        <end position="202"/>
    </location>
</feature>